<reference evidence="2" key="1">
    <citation type="submission" date="2021-04" db="EMBL/GenBank/DDBJ databases">
        <title>Genome sequence of Woronichinia naegeliana from Washington state freshwater lake bloom.</title>
        <authorList>
            <person name="Dreher T.W."/>
        </authorList>
    </citation>
    <scope>NUCLEOTIDE SEQUENCE</scope>
    <source>
        <strain evidence="2">WA131</strain>
    </source>
</reference>
<dbReference type="SUPFAM" id="SSF143011">
    <property type="entry name" value="RelE-like"/>
    <property type="match status" value="1"/>
</dbReference>
<organism evidence="2">
    <name type="scientific">Woronichinia naegeliana WA131</name>
    <dbReference type="NCBI Taxonomy" id="2824559"/>
    <lineage>
        <taxon>Bacteria</taxon>
        <taxon>Bacillati</taxon>
        <taxon>Cyanobacteriota</taxon>
        <taxon>Cyanophyceae</taxon>
        <taxon>Synechococcales</taxon>
        <taxon>Coelosphaeriaceae</taxon>
        <taxon>Woronichinia</taxon>
    </lineage>
</organism>
<proteinExistence type="predicted"/>
<dbReference type="Proteomes" id="UP001065613">
    <property type="component" value="Chromosome"/>
</dbReference>
<dbReference type="InterPro" id="IPR056925">
    <property type="entry name" value="ParE-like"/>
</dbReference>
<sequence length="87" mass="10727">MKSATLPSFWETYKLLDNQTKQRTRKTYYLWRDNPFHSSLHFKCINREENIWSVRISLNYRALGILEKDTVTWFWIGSHKKYEEFYA</sequence>
<dbReference type="KEGG" id="wna:KA717_22680"/>
<dbReference type="InterPro" id="IPR035093">
    <property type="entry name" value="RelE/ParE_toxin_dom_sf"/>
</dbReference>
<feature type="domain" description="ParE-like toxin" evidence="1">
    <location>
        <begin position="22"/>
        <end position="83"/>
    </location>
</feature>
<evidence type="ECO:0000259" key="1">
    <source>
        <dbReference type="Pfam" id="PF24732"/>
    </source>
</evidence>
<accession>A0A977KSD0</accession>
<dbReference type="EMBL" id="CP073041">
    <property type="protein sequence ID" value="UXE58807.1"/>
    <property type="molecule type" value="Genomic_DNA"/>
</dbReference>
<gene>
    <name evidence="2" type="ORF">KA717_22680</name>
</gene>
<protein>
    <recommendedName>
        <fullName evidence="1">ParE-like toxin domain-containing protein</fullName>
    </recommendedName>
</protein>
<dbReference type="Pfam" id="PF24732">
    <property type="entry name" value="ParE_like"/>
    <property type="match status" value="1"/>
</dbReference>
<name>A0A977KSD0_9CYAN</name>
<dbReference type="AlphaFoldDB" id="A0A977KSD0"/>
<evidence type="ECO:0000313" key="2">
    <source>
        <dbReference type="EMBL" id="UXE58807.1"/>
    </source>
</evidence>